<protein>
    <submittedName>
        <fullName evidence="2">Uncharacterized protein</fullName>
    </submittedName>
</protein>
<feature type="compositionally biased region" description="Polar residues" evidence="1">
    <location>
        <begin position="50"/>
        <end position="61"/>
    </location>
</feature>
<evidence type="ECO:0000313" key="3">
    <source>
        <dbReference type="Proteomes" id="UP001190700"/>
    </source>
</evidence>
<feature type="compositionally biased region" description="Polar residues" evidence="1">
    <location>
        <begin position="79"/>
        <end position="107"/>
    </location>
</feature>
<evidence type="ECO:0000256" key="1">
    <source>
        <dbReference type="SAM" id="MobiDB-lite"/>
    </source>
</evidence>
<reference evidence="2 3" key="1">
    <citation type="journal article" date="2015" name="Genome Biol. Evol.">
        <title>Comparative Genomics of a Bacterivorous Green Alga Reveals Evolutionary Causalities and Consequences of Phago-Mixotrophic Mode of Nutrition.</title>
        <authorList>
            <person name="Burns J.A."/>
            <person name="Paasch A."/>
            <person name="Narechania A."/>
            <person name="Kim E."/>
        </authorList>
    </citation>
    <scope>NUCLEOTIDE SEQUENCE [LARGE SCALE GENOMIC DNA]</scope>
    <source>
        <strain evidence="2 3">PLY_AMNH</strain>
    </source>
</reference>
<feature type="compositionally biased region" description="Polar residues" evidence="1">
    <location>
        <begin position="31"/>
        <end position="41"/>
    </location>
</feature>
<feature type="region of interest" description="Disordered" evidence="1">
    <location>
        <begin position="1"/>
        <end position="129"/>
    </location>
</feature>
<dbReference type="Proteomes" id="UP001190700">
    <property type="component" value="Unassembled WGS sequence"/>
</dbReference>
<dbReference type="AlphaFoldDB" id="A0AAE0BPS4"/>
<accession>A0AAE0BPS4</accession>
<keyword evidence="3" id="KW-1185">Reference proteome</keyword>
<dbReference type="EMBL" id="LGRX02033851">
    <property type="protein sequence ID" value="KAK3239660.1"/>
    <property type="molecule type" value="Genomic_DNA"/>
</dbReference>
<evidence type="ECO:0000313" key="2">
    <source>
        <dbReference type="EMBL" id="KAK3239660.1"/>
    </source>
</evidence>
<feature type="compositionally biased region" description="Acidic residues" evidence="1">
    <location>
        <begin position="10"/>
        <end position="22"/>
    </location>
</feature>
<sequence length="129" mass="13846">MAGGVAQDDNAGELAEEDEERGDAELGGVRATQQPRQQSASRHTRRAKYLQQSHPTATSAISKPPQAASQVLAAEPPNSHVSNQQAATSGEPSACSRATQQPRQQSASRHKRRAKFKPPSDLHTANWCP</sequence>
<comment type="caution">
    <text evidence="2">The sequence shown here is derived from an EMBL/GenBank/DDBJ whole genome shotgun (WGS) entry which is preliminary data.</text>
</comment>
<proteinExistence type="predicted"/>
<name>A0AAE0BPS4_9CHLO</name>
<gene>
    <name evidence="2" type="ORF">CYMTET_50430</name>
</gene>
<organism evidence="2 3">
    <name type="scientific">Cymbomonas tetramitiformis</name>
    <dbReference type="NCBI Taxonomy" id="36881"/>
    <lineage>
        <taxon>Eukaryota</taxon>
        <taxon>Viridiplantae</taxon>
        <taxon>Chlorophyta</taxon>
        <taxon>Pyramimonadophyceae</taxon>
        <taxon>Pyramimonadales</taxon>
        <taxon>Pyramimonadaceae</taxon>
        <taxon>Cymbomonas</taxon>
    </lineage>
</organism>